<dbReference type="SFLD" id="SFLDS00003">
    <property type="entry name" value="Haloacid_Dehalogenase"/>
    <property type="match status" value="1"/>
</dbReference>
<name>A0A267MPZ7_9FIRM</name>
<dbReference type="Gene3D" id="3.40.50.1000">
    <property type="entry name" value="HAD superfamily/HAD-like"/>
    <property type="match status" value="1"/>
</dbReference>
<organism evidence="1 2">
    <name type="scientific">Anaeromicrobium sediminis</name>
    <dbReference type="NCBI Taxonomy" id="1478221"/>
    <lineage>
        <taxon>Bacteria</taxon>
        <taxon>Bacillati</taxon>
        <taxon>Bacillota</taxon>
        <taxon>Clostridia</taxon>
        <taxon>Peptostreptococcales</taxon>
        <taxon>Thermotaleaceae</taxon>
        <taxon>Anaeromicrobium</taxon>
    </lineage>
</organism>
<dbReference type="GO" id="GO:0005829">
    <property type="term" value="C:cytosol"/>
    <property type="evidence" value="ECO:0007669"/>
    <property type="project" value="TreeGrafter"/>
</dbReference>
<dbReference type="AlphaFoldDB" id="A0A267MPZ7"/>
<proteinExistence type="predicted"/>
<dbReference type="SFLD" id="SFLDG01144">
    <property type="entry name" value="C2.B.4:_PGP_Like"/>
    <property type="match status" value="1"/>
</dbReference>
<protein>
    <submittedName>
        <fullName evidence="1">Haloacid dehalogenase</fullName>
    </submittedName>
</protein>
<dbReference type="InterPro" id="IPR036412">
    <property type="entry name" value="HAD-like_sf"/>
</dbReference>
<gene>
    <name evidence="1" type="ORF">CCE28_04545</name>
</gene>
<dbReference type="Gene3D" id="3.30.1240.10">
    <property type="match status" value="1"/>
</dbReference>
<dbReference type="GO" id="GO:0016791">
    <property type="term" value="F:phosphatase activity"/>
    <property type="evidence" value="ECO:0007669"/>
    <property type="project" value="UniProtKB-ARBA"/>
</dbReference>
<evidence type="ECO:0000313" key="1">
    <source>
        <dbReference type="EMBL" id="PAB60810.1"/>
    </source>
</evidence>
<reference evidence="1 2" key="1">
    <citation type="submission" date="2017-06" db="EMBL/GenBank/DDBJ databases">
        <title>Draft genome sequence of anaerobic fermentative bacterium Anaeromicrobium sediminis DY2726D isolated from West Pacific Ocean sediments.</title>
        <authorList>
            <person name="Zeng X."/>
        </authorList>
    </citation>
    <scope>NUCLEOTIDE SEQUENCE [LARGE SCALE GENOMIC DNA]</scope>
    <source>
        <strain evidence="1 2">DY2726D</strain>
    </source>
</reference>
<dbReference type="PANTHER" id="PTHR10000:SF8">
    <property type="entry name" value="HAD SUPERFAMILY HYDROLASE-LIKE, TYPE 3"/>
    <property type="match status" value="1"/>
</dbReference>
<dbReference type="Pfam" id="PF08282">
    <property type="entry name" value="Hydrolase_3"/>
    <property type="match status" value="1"/>
</dbReference>
<keyword evidence="2" id="KW-1185">Reference proteome</keyword>
<dbReference type="OrthoDB" id="9781413at2"/>
<dbReference type="NCBIfam" id="TIGR00099">
    <property type="entry name" value="Cof-subfamily"/>
    <property type="match status" value="1"/>
</dbReference>
<dbReference type="CDD" id="cd07516">
    <property type="entry name" value="HAD_Pase"/>
    <property type="match status" value="1"/>
</dbReference>
<dbReference type="EMBL" id="NIBG01000002">
    <property type="protein sequence ID" value="PAB60810.1"/>
    <property type="molecule type" value="Genomic_DNA"/>
</dbReference>
<sequence length="273" mass="31328">MYKLVVSDMDGTLLNSNHEVTEENKVALKEAIDKNVRVAIATGRIYTSAKVYGKNLGLLTPIIACNGAIVRDMATDEILYENHLEKEDVLKVIEVARKHGVYYHYYTADKFYTEELVYSSLKYSEWNDEQKEEDRIDIIIVEDGYECAKNLEEHIYKVQLISEDSELMEKVRKELDDMPTVECCKSWYNNLEVMNRGVSKASAIMQLAKLYNVDKEEIICFGDNENDITMLRYVGKGVAMDNADDYVKEHADYITKSNDESGVAHGIRKFVLN</sequence>
<dbReference type="Proteomes" id="UP000216024">
    <property type="component" value="Unassembled WGS sequence"/>
</dbReference>
<dbReference type="NCBIfam" id="TIGR01484">
    <property type="entry name" value="HAD-SF-IIB"/>
    <property type="match status" value="1"/>
</dbReference>
<dbReference type="GO" id="GO:0000287">
    <property type="term" value="F:magnesium ion binding"/>
    <property type="evidence" value="ECO:0007669"/>
    <property type="project" value="TreeGrafter"/>
</dbReference>
<dbReference type="RefSeq" id="WP_095131391.1">
    <property type="nucleotide sequence ID" value="NZ_NIBG01000002.1"/>
</dbReference>
<dbReference type="InterPro" id="IPR000150">
    <property type="entry name" value="Cof"/>
</dbReference>
<evidence type="ECO:0000313" key="2">
    <source>
        <dbReference type="Proteomes" id="UP000216024"/>
    </source>
</evidence>
<dbReference type="SUPFAM" id="SSF56784">
    <property type="entry name" value="HAD-like"/>
    <property type="match status" value="1"/>
</dbReference>
<dbReference type="PANTHER" id="PTHR10000">
    <property type="entry name" value="PHOSPHOSERINE PHOSPHATASE"/>
    <property type="match status" value="1"/>
</dbReference>
<dbReference type="PROSITE" id="PS01228">
    <property type="entry name" value="COF_1"/>
    <property type="match status" value="1"/>
</dbReference>
<dbReference type="PROSITE" id="PS01229">
    <property type="entry name" value="COF_2"/>
    <property type="match status" value="1"/>
</dbReference>
<dbReference type="SFLD" id="SFLDG01140">
    <property type="entry name" value="C2.B:_Phosphomannomutase_and_P"/>
    <property type="match status" value="1"/>
</dbReference>
<comment type="caution">
    <text evidence="1">The sequence shown here is derived from an EMBL/GenBank/DDBJ whole genome shotgun (WGS) entry which is preliminary data.</text>
</comment>
<accession>A0A267MPZ7</accession>
<dbReference type="InterPro" id="IPR006379">
    <property type="entry name" value="HAD-SF_hydro_IIB"/>
</dbReference>
<dbReference type="InterPro" id="IPR023214">
    <property type="entry name" value="HAD_sf"/>
</dbReference>